<organism evidence="2 3">
    <name type="scientific">Rhizobium leguminosarum bv. viciae</name>
    <dbReference type="NCBI Taxonomy" id="387"/>
    <lineage>
        <taxon>Bacteria</taxon>
        <taxon>Pseudomonadati</taxon>
        <taxon>Pseudomonadota</taxon>
        <taxon>Alphaproteobacteria</taxon>
        <taxon>Hyphomicrobiales</taxon>
        <taxon>Rhizobiaceae</taxon>
        <taxon>Rhizobium/Agrobacterium group</taxon>
        <taxon>Rhizobium</taxon>
    </lineage>
</organism>
<protein>
    <submittedName>
        <fullName evidence="2">Uncharacterized protein</fullName>
    </submittedName>
</protein>
<dbReference type="Proteomes" id="UP000291866">
    <property type="component" value="Unassembled WGS sequence"/>
</dbReference>
<dbReference type="EMBL" id="SJLU01000001">
    <property type="protein sequence ID" value="TBX98096.1"/>
    <property type="molecule type" value="Genomic_DNA"/>
</dbReference>
<dbReference type="RefSeq" id="WP_131603236.1">
    <property type="nucleotide sequence ID" value="NZ_SJLU01000001.1"/>
</dbReference>
<evidence type="ECO:0000313" key="3">
    <source>
        <dbReference type="Proteomes" id="UP000291866"/>
    </source>
</evidence>
<evidence type="ECO:0000256" key="1">
    <source>
        <dbReference type="SAM" id="Coils"/>
    </source>
</evidence>
<gene>
    <name evidence="2" type="ORF">E0H31_04095</name>
</gene>
<evidence type="ECO:0000313" key="2">
    <source>
        <dbReference type="EMBL" id="TBX98096.1"/>
    </source>
</evidence>
<keyword evidence="1" id="KW-0175">Coiled coil</keyword>
<sequence>MKILEKLRAASKQAAAARGELQVAVEEIRNELSRLRQERGAVDGAPITREETAQAIKRHLDELQAEAMARLSPGGFRRVPSRGEFAASADDAFRVRTSPVTSMVELVGGLCLLGLRSQIEANMLDLEMAAIPGDGLSDSERAAKLRKIDADIDVAERAEEFLIRNAEDAGIAVHRRHDARPEIYLAEAV</sequence>
<name>A0A8G2MSE6_RHILV</name>
<feature type="coiled-coil region" evidence="1">
    <location>
        <begin position="7"/>
        <end position="38"/>
    </location>
</feature>
<accession>A0A8G2MSE6</accession>
<dbReference type="AlphaFoldDB" id="A0A8G2MSE6"/>
<comment type="caution">
    <text evidence="2">The sequence shown here is derived from an EMBL/GenBank/DDBJ whole genome shotgun (WGS) entry which is preliminary data.</text>
</comment>
<reference evidence="2 3" key="1">
    <citation type="submission" date="2019-02" db="EMBL/GenBank/DDBJ databases">
        <title>The competitiveness to form nodules shapes the capacities of Rhizobium leguminosarum sv viciae communities to promote symbiosis with specific hosts.</title>
        <authorList>
            <person name="Boivin S."/>
            <person name="Lepetit M."/>
        </authorList>
    </citation>
    <scope>NUCLEOTIDE SEQUENCE [LARGE SCALE GENOMIC DNA]</scope>
    <source>
        <strain evidence="2 3">SPF4F3</strain>
    </source>
</reference>
<proteinExistence type="predicted"/>